<dbReference type="SUPFAM" id="SSF56281">
    <property type="entry name" value="Metallo-hydrolase/oxidoreductase"/>
    <property type="match status" value="1"/>
</dbReference>
<evidence type="ECO:0000256" key="8">
    <source>
        <dbReference type="ARBA" id="ARBA00022764"/>
    </source>
</evidence>
<evidence type="ECO:0000256" key="6">
    <source>
        <dbReference type="ARBA" id="ARBA00022723"/>
    </source>
</evidence>
<comment type="subcellular location">
    <subcellularLocation>
        <location evidence="3">Periplasm</location>
    </subcellularLocation>
</comment>
<accession>A0A8J7VQC2</accession>
<protein>
    <recommendedName>
        <fullName evidence="5">beta-lactamase</fullName>
        <ecNumber evidence="5">3.5.2.6</ecNumber>
    </recommendedName>
</protein>
<reference evidence="13" key="2">
    <citation type="submission" date="2021-04" db="EMBL/GenBank/DDBJ databases">
        <authorList>
            <person name="Karlyshev A.V."/>
        </authorList>
    </citation>
    <scope>NUCLEOTIDE SEQUENCE</scope>
    <source>
        <strain evidence="13">LMG 29479</strain>
    </source>
</reference>
<dbReference type="Proteomes" id="UP000675747">
    <property type="component" value="Unassembled WGS sequence"/>
</dbReference>
<evidence type="ECO:0000256" key="5">
    <source>
        <dbReference type="ARBA" id="ARBA00012865"/>
    </source>
</evidence>
<dbReference type="InterPro" id="IPR001279">
    <property type="entry name" value="Metallo-B-lactamas"/>
</dbReference>
<evidence type="ECO:0000313" key="15">
    <source>
        <dbReference type="Proteomes" id="UP000675747"/>
    </source>
</evidence>
<dbReference type="Pfam" id="PF00753">
    <property type="entry name" value="Lactamase_B"/>
    <property type="match status" value="1"/>
</dbReference>
<dbReference type="InterPro" id="IPR036866">
    <property type="entry name" value="RibonucZ/Hydroxyglut_hydro"/>
</dbReference>
<name>A0A8J7VQC2_9GAMM</name>
<dbReference type="GO" id="GO:0046677">
    <property type="term" value="P:response to antibiotic"/>
    <property type="evidence" value="ECO:0007669"/>
    <property type="project" value="UniProtKB-KW"/>
</dbReference>
<dbReference type="GO" id="GO:0008270">
    <property type="term" value="F:zinc ion binding"/>
    <property type="evidence" value="ECO:0007669"/>
    <property type="project" value="InterPro"/>
</dbReference>
<keyword evidence="8" id="KW-0574">Periplasm</keyword>
<keyword evidence="7" id="KW-0732">Signal</keyword>
<dbReference type="GO" id="GO:0017001">
    <property type="term" value="P:antibiotic catabolic process"/>
    <property type="evidence" value="ECO:0007669"/>
    <property type="project" value="InterPro"/>
</dbReference>
<comment type="catalytic activity">
    <reaction evidence="1">
        <text>a beta-lactam + H2O = a substituted beta-amino acid</text>
        <dbReference type="Rhea" id="RHEA:20401"/>
        <dbReference type="ChEBI" id="CHEBI:15377"/>
        <dbReference type="ChEBI" id="CHEBI:35627"/>
        <dbReference type="ChEBI" id="CHEBI:140347"/>
        <dbReference type="EC" id="3.5.2.6"/>
    </reaction>
</comment>
<dbReference type="InterPro" id="IPR001018">
    <property type="entry name" value="Beta-lactamase_class-B_CS"/>
</dbReference>
<keyword evidence="10" id="KW-0862">Zinc</keyword>
<comment type="caution">
    <text evidence="13">The sequence shown here is derived from an EMBL/GenBank/DDBJ whole genome shotgun (WGS) entry which is preliminary data.</text>
</comment>
<dbReference type="NCBIfam" id="NF033105">
    <property type="entry name" value="bla_subclass_B3"/>
    <property type="match status" value="1"/>
</dbReference>
<evidence type="ECO:0000313" key="14">
    <source>
        <dbReference type="EMBL" id="MBS7456906.1"/>
    </source>
</evidence>
<comment type="similarity">
    <text evidence="4">Belongs to the metallo-beta-lactamase superfamily. Class-B beta-lactamase family.</text>
</comment>
<dbReference type="EMBL" id="JAGQFT020000004">
    <property type="protein sequence ID" value="MBS7456906.1"/>
    <property type="molecule type" value="Genomic_DNA"/>
</dbReference>
<dbReference type="InterPro" id="IPR050855">
    <property type="entry name" value="NDM-1-like"/>
</dbReference>
<dbReference type="GO" id="GO:0008800">
    <property type="term" value="F:beta-lactamase activity"/>
    <property type="evidence" value="ECO:0007669"/>
    <property type="project" value="UniProtKB-EC"/>
</dbReference>
<sequence>MDPVPPASPAPLLAAAAPGASAAPPLPQLEAYTVDAAWLAPVAPVRISDHVWQIGTARLSALLVETDAGAVLVDGGMPQEADLLLANMAKLGVAPGDLRLILHSHAHADHAGPLAAIRRATGAQLVSNAESAALLARGGSGDLHFGDDLLFPPVHADRLVQDGETVRLGATAFTAHFTPGHTPGSMSWTWADTRDGAPLRIAYVDSLTAPGYPLAHNPRHPRILADFRATFATVRALPCDLLLTPHADASGWDYADPTGSRPIGCAAYADAAEARLQAQYAKETGPASP</sequence>
<evidence type="ECO:0000313" key="13">
    <source>
        <dbReference type="EMBL" id="MBR0561060.1"/>
    </source>
</evidence>
<evidence type="ECO:0000259" key="12">
    <source>
        <dbReference type="SMART" id="SM00849"/>
    </source>
</evidence>
<dbReference type="AlphaFoldDB" id="A0A8J7VQC2"/>
<dbReference type="PROSITE" id="PS00743">
    <property type="entry name" value="BETA_LACTAMASE_B_1"/>
    <property type="match status" value="1"/>
</dbReference>
<reference evidence="14 15" key="1">
    <citation type="journal article" date="2021" name="Microbiol. Resour. Announc.">
        <title>Draft Genome Sequence of Coralloluteibacterium stylophorae LMG 29479T.</title>
        <authorList>
            <person name="Karlyshev A.V."/>
            <person name="Kudryashova E.B."/>
            <person name="Ariskina E.V."/>
            <person name="Conroy A.P."/>
            <person name="Abidueva E.Y."/>
        </authorList>
    </citation>
    <scope>NUCLEOTIDE SEQUENCE [LARGE SCALE GENOMIC DNA]</scope>
    <source>
        <strain evidence="14 15">LMG 29479</strain>
    </source>
</reference>
<keyword evidence="6" id="KW-0479">Metal-binding</keyword>
<evidence type="ECO:0000256" key="7">
    <source>
        <dbReference type="ARBA" id="ARBA00022729"/>
    </source>
</evidence>
<dbReference type="PANTHER" id="PTHR42951:SF17">
    <property type="entry name" value="METALLO-BETA-LACTAMASE DOMAIN-CONTAINING PROTEIN"/>
    <property type="match status" value="1"/>
</dbReference>
<keyword evidence="15" id="KW-1185">Reference proteome</keyword>
<keyword evidence="9" id="KW-0378">Hydrolase</keyword>
<dbReference type="PANTHER" id="PTHR42951">
    <property type="entry name" value="METALLO-BETA-LACTAMASE DOMAIN-CONTAINING"/>
    <property type="match status" value="1"/>
</dbReference>
<evidence type="ECO:0000256" key="11">
    <source>
        <dbReference type="ARBA" id="ARBA00023251"/>
    </source>
</evidence>
<comment type="cofactor">
    <cofactor evidence="2">
        <name>Zn(2+)</name>
        <dbReference type="ChEBI" id="CHEBI:29105"/>
    </cofactor>
</comment>
<dbReference type="NCBIfam" id="NF012229">
    <property type="entry name" value="bla_class_B_core"/>
    <property type="match status" value="1"/>
</dbReference>
<feature type="domain" description="Metallo-beta-lactamase" evidence="12">
    <location>
        <begin position="58"/>
        <end position="246"/>
    </location>
</feature>
<gene>
    <name evidence="13" type="primary">bla</name>
    <name evidence="14" type="ORF">KB893_007140</name>
    <name evidence="13" type="ORF">KB893_00795</name>
</gene>
<dbReference type="EC" id="3.5.2.6" evidence="5"/>
<proteinExistence type="inferred from homology"/>
<evidence type="ECO:0000256" key="3">
    <source>
        <dbReference type="ARBA" id="ARBA00004418"/>
    </source>
</evidence>
<evidence type="ECO:0000256" key="9">
    <source>
        <dbReference type="ARBA" id="ARBA00022801"/>
    </source>
</evidence>
<dbReference type="EMBL" id="JAGQFT010000002">
    <property type="protein sequence ID" value="MBR0561060.1"/>
    <property type="molecule type" value="Genomic_DNA"/>
</dbReference>
<dbReference type="Gene3D" id="3.60.15.10">
    <property type="entry name" value="Ribonuclease Z/Hydroxyacylglutathione hydrolase-like"/>
    <property type="match status" value="1"/>
</dbReference>
<evidence type="ECO:0000256" key="10">
    <source>
        <dbReference type="ARBA" id="ARBA00022833"/>
    </source>
</evidence>
<dbReference type="SMART" id="SM00849">
    <property type="entry name" value="Lactamase_B"/>
    <property type="match status" value="1"/>
</dbReference>
<organism evidence="13">
    <name type="scientific">Coralloluteibacterium stylophorae</name>
    <dbReference type="NCBI Taxonomy" id="1776034"/>
    <lineage>
        <taxon>Bacteria</taxon>
        <taxon>Pseudomonadati</taxon>
        <taxon>Pseudomonadota</taxon>
        <taxon>Gammaproteobacteria</taxon>
        <taxon>Lysobacterales</taxon>
        <taxon>Lysobacteraceae</taxon>
        <taxon>Coralloluteibacterium</taxon>
    </lineage>
</organism>
<dbReference type="GO" id="GO:0042597">
    <property type="term" value="C:periplasmic space"/>
    <property type="evidence" value="ECO:0007669"/>
    <property type="project" value="UniProtKB-SubCell"/>
</dbReference>
<evidence type="ECO:0000256" key="1">
    <source>
        <dbReference type="ARBA" id="ARBA00001526"/>
    </source>
</evidence>
<evidence type="ECO:0000256" key="4">
    <source>
        <dbReference type="ARBA" id="ARBA00005250"/>
    </source>
</evidence>
<keyword evidence="11" id="KW-0046">Antibiotic resistance</keyword>
<evidence type="ECO:0000256" key="2">
    <source>
        <dbReference type="ARBA" id="ARBA00001947"/>
    </source>
</evidence>